<dbReference type="PANTHER" id="PTHR43333:SF1">
    <property type="entry name" value="D-ISOMER SPECIFIC 2-HYDROXYACID DEHYDROGENASE NAD-BINDING DOMAIN-CONTAINING PROTEIN"/>
    <property type="match status" value="1"/>
</dbReference>
<dbReference type="SUPFAM" id="SSF51735">
    <property type="entry name" value="NAD(P)-binding Rossmann-fold domains"/>
    <property type="match status" value="1"/>
</dbReference>
<evidence type="ECO:0000259" key="3">
    <source>
        <dbReference type="Pfam" id="PF02826"/>
    </source>
</evidence>
<accession>A0A3G9GPF4</accession>
<dbReference type="Gene3D" id="3.40.50.720">
    <property type="entry name" value="NAD(P)-binding Rossmann-like Domain"/>
    <property type="match status" value="2"/>
</dbReference>
<dbReference type="SUPFAM" id="SSF52283">
    <property type="entry name" value="Formate/glycerate dehydrogenase catalytic domain-like"/>
    <property type="match status" value="1"/>
</dbReference>
<evidence type="ECO:0000256" key="2">
    <source>
        <dbReference type="ARBA" id="ARBA00023027"/>
    </source>
</evidence>
<protein>
    <submittedName>
        <fullName evidence="4">D-3-phosphoglycerate dehydrogenase</fullName>
        <ecNumber evidence="4">1.1.1.95</ecNumber>
    </submittedName>
</protein>
<dbReference type="PANTHER" id="PTHR43333">
    <property type="entry name" value="2-HACID_DH_C DOMAIN-CONTAINING PROTEIN"/>
    <property type="match status" value="1"/>
</dbReference>
<sequence>MSTVVLLTDDAELITELQQAFAQVAPELRVLQAHQAGAAEAEVAACWFPPPGSLQALPRLRLIHSVSAGIEHLDSSGSLPPVPVCRVVDPEQRQGMVEFMRWAVIHYQRHFDLVLANQRQARWQRPPQCPASAYKVGVLGLGSMGSAVAQDLAGAGYAVRGWSRSPKTLAGVDCYHGDSGLPHCLAGLDLLINLLPLTAATERLLDRQVFATLAPGAVLVNGGRGQHVADADLAEALRSGQLRAALLDVFEQEPLPAAHPWWHTAGVTVTPHMASAASAHCIASQIAENTRRLSSAAPLLHRADPALGY</sequence>
<proteinExistence type="predicted"/>
<dbReference type="KEGG" id="amah:DLM_4077"/>
<evidence type="ECO:0000313" key="4">
    <source>
        <dbReference type="EMBL" id="BBF87651.1"/>
    </source>
</evidence>
<dbReference type="RefSeq" id="WP_089083066.1">
    <property type="nucleotide sequence ID" value="NZ_AP018823.1"/>
</dbReference>
<evidence type="ECO:0000256" key="1">
    <source>
        <dbReference type="ARBA" id="ARBA00023002"/>
    </source>
</evidence>
<reference evidence="5" key="1">
    <citation type="journal article" date="2017" name="Biotechnol. Biofuels">
        <title>Evaluation of environmental bacterial communities as a factor affecting the growth of duckweed Lemna minor.</title>
        <authorList>
            <person name="Ishizawa H."/>
            <person name="Kuroda M."/>
            <person name="Morikawa M."/>
            <person name="Ike M."/>
        </authorList>
    </citation>
    <scope>NUCLEOTIDE SEQUENCE [LARGE SCALE GENOMIC DNA]</scope>
    <source>
        <strain evidence="5">H3</strain>
    </source>
</reference>
<dbReference type="GO" id="GO:0004617">
    <property type="term" value="F:phosphoglycerate dehydrogenase activity"/>
    <property type="evidence" value="ECO:0007669"/>
    <property type="project" value="UniProtKB-EC"/>
</dbReference>
<dbReference type="InterPro" id="IPR036291">
    <property type="entry name" value="NAD(P)-bd_dom_sf"/>
</dbReference>
<dbReference type="EMBL" id="AP018823">
    <property type="protein sequence ID" value="BBF87651.1"/>
    <property type="molecule type" value="Genomic_DNA"/>
</dbReference>
<dbReference type="Proteomes" id="UP000198290">
    <property type="component" value="Chromosome"/>
</dbReference>
<reference evidence="4 5" key="2">
    <citation type="journal article" date="2017" name="Genome Announc.">
        <title>Draft genome sequence of Aquitalea magnusonii strain H3, a plant growth-promoting bacterium of duckweed Lemna minor.</title>
        <authorList>
            <person name="Ishizawa H."/>
            <person name="Kuroda M."/>
            <person name="Ike M."/>
        </authorList>
    </citation>
    <scope>NUCLEOTIDE SEQUENCE [LARGE SCALE GENOMIC DNA]</scope>
    <source>
        <strain evidence="4 5">H3</strain>
    </source>
</reference>
<feature type="domain" description="D-isomer specific 2-hydroxyacid dehydrogenase NAD-binding" evidence="3">
    <location>
        <begin position="104"/>
        <end position="274"/>
    </location>
</feature>
<reference evidence="5" key="3">
    <citation type="journal article" date="2017" name="Plant Physiol. Biochem.">
        <title>Differential oxidative and antioxidative response of duckweed Lemna minor toward plant growth promoting/inhibiting bacteria.</title>
        <authorList>
            <person name="Ishizawa H."/>
            <person name="Kuroda M."/>
            <person name="Morikawa M."/>
            <person name="Ike M."/>
        </authorList>
    </citation>
    <scope>NUCLEOTIDE SEQUENCE [LARGE SCALE GENOMIC DNA]</scope>
    <source>
        <strain evidence="5">H3</strain>
    </source>
</reference>
<organism evidence="4 5">
    <name type="scientific">Aquitalea magnusonii</name>
    <dbReference type="NCBI Taxonomy" id="332411"/>
    <lineage>
        <taxon>Bacteria</taxon>
        <taxon>Pseudomonadati</taxon>
        <taxon>Pseudomonadota</taxon>
        <taxon>Betaproteobacteria</taxon>
        <taxon>Neisseriales</taxon>
        <taxon>Chromobacteriaceae</taxon>
        <taxon>Aquitalea</taxon>
    </lineage>
</organism>
<evidence type="ECO:0000313" key="5">
    <source>
        <dbReference type="Proteomes" id="UP000198290"/>
    </source>
</evidence>
<keyword evidence="2" id="KW-0520">NAD</keyword>
<dbReference type="InterPro" id="IPR006140">
    <property type="entry name" value="D-isomer_DH_NAD-bd"/>
</dbReference>
<dbReference type="Pfam" id="PF02826">
    <property type="entry name" value="2-Hacid_dh_C"/>
    <property type="match status" value="1"/>
</dbReference>
<keyword evidence="1 4" id="KW-0560">Oxidoreductase</keyword>
<dbReference type="OrthoDB" id="9787219at2"/>
<keyword evidence="5" id="KW-1185">Reference proteome</keyword>
<dbReference type="CDD" id="cd12164">
    <property type="entry name" value="GDH_like_2"/>
    <property type="match status" value="1"/>
</dbReference>
<dbReference type="GO" id="GO:0051287">
    <property type="term" value="F:NAD binding"/>
    <property type="evidence" value="ECO:0007669"/>
    <property type="project" value="InterPro"/>
</dbReference>
<gene>
    <name evidence="4" type="ORF">DLM_4077</name>
</gene>
<name>A0A3G9GPF4_9NEIS</name>
<dbReference type="EC" id="1.1.1.95" evidence="4"/>
<dbReference type="AlphaFoldDB" id="A0A3G9GPF4"/>